<proteinExistence type="inferred from homology"/>
<dbReference type="PANTHER" id="PTHR35174:SF4">
    <property type="entry name" value="BLL7163 PROTEIN"/>
    <property type="match status" value="1"/>
</dbReference>
<name>A0AA86MVG4_9BACT</name>
<reference evidence="3" key="1">
    <citation type="submission" date="2022-10" db="EMBL/GenBank/DDBJ databases">
        <authorList>
            <person name="Koch H."/>
        </authorList>
    </citation>
    <scope>NUCLEOTIDE SEQUENCE</scope>
    <source>
        <strain evidence="3">DNF</strain>
    </source>
</reference>
<dbReference type="InterPro" id="IPR011008">
    <property type="entry name" value="Dimeric_a/b-barrel"/>
</dbReference>
<dbReference type="Pfam" id="PF03795">
    <property type="entry name" value="YCII"/>
    <property type="match status" value="1"/>
</dbReference>
<evidence type="ECO:0000256" key="1">
    <source>
        <dbReference type="ARBA" id="ARBA00007689"/>
    </source>
</evidence>
<dbReference type="InterPro" id="IPR005545">
    <property type="entry name" value="YCII"/>
</dbReference>
<dbReference type="EMBL" id="OX365700">
    <property type="protein sequence ID" value="CAI4029760.1"/>
    <property type="molecule type" value="Genomic_DNA"/>
</dbReference>
<accession>A0AA86MVG4</accession>
<dbReference type="Proteomes" id="UP001179121">
    <property type="component" value="Chromosome"/>
</dbReference>
<dbReference type="Gene3D" id="3.30.70.1060">
    <property type="entry name" value="Dimeric alpha+beta barrel"/>
    <property type="match status" value="1"/>
</dbReference>
<comment type="similarity">
    <text evidence="1">Belongs to the YciI family.</text>
</comment>
<dbReference type="PANTHER" id="PTHR35174">
    <property type="entry name" value="BLL7171 PROTEIN-RELATED"/>
    <property type="match status" value="1"/>
</dbReference>
<gene>
    <name evidence="3" type="ORF">DNFV4_00178</name>
</gene>
<evidence type="ECO:0000313" key="4">
    <source>
        <dbReference type="Proteomes" id="UP001179121"/>
    </source>
</evidence>
<dbReference type="SUPFAM" id="SSF54909">
    <property type="entry name" value="Dimeric alpha+beta barrel"/>
    <property type="match status" value="1"/>
</dbReference>
<organism evidence="3 4">
    <name type="scientific">Nitrospira tepida</name>
    <dbReference type="NCBI Taxonomy" id="2973512"/>
    <lineage>
        <taxon>Bacteria</taxon>
        <taxon>Pseudomonadati</taxon>
        <taxon>Nitrospirota</taxon>
        <taxon>Nitrospiria</taxon>
        <taxon>Nitrospirales</taxon>
        <taxon>Nitrospiraceae</taxon>
        <taxon>Nitrospira</taxon>
    </lineage>
</organism>
<dbReference type="KEGG" id="nti:DNFV4_00178"/>
<protein>
    <submittedName>
        <fullName evidence="3">YCII domain-containing protein</fullName>
    </submittedName>
</protein>
<sequence length="141" mass="15925">MSTSTPQADFLLLFRGTDWERRLSPEQFEQFVSDWSHWFERLKQEGRCTGGHPLHLEGKLVSGKHGRIVTDGPFTESKEAIGGYFYLRVANIDEAVEIAKQCPGLEYGCVVEVRPVAERCTDRRRASEQATSRDLLAHTAG</sequence>
<evidence type="ECO:0000313" key="3">
    <source>
        <dbReference type="EMBL" id="CAI4029760.1"/>
    </source>
</evidence>
<dbReference type="AlphaFoldDB" id="A0AA86MVG4"/>
<keyword evidence="4" id="KW-1185">Reference proteome</keyword>
<evidence type="ECO:0000259" key="2">
    <source>
        <dbReference type="Pfam" id="PF03795"/>
    </source>
</evidence>
<feature type="domain" description="YCII-related" evidence="2">
    <location>
        <begin position="29"/>
        <end position="115"/>
    </location>
</feature>